<dbReference type="Pfam" id="PF00440">
    <property type="entry name" value="TetR_N"/>
    <property type="match status" value="1"/>
</dbReference>
<dbReference type="InterPro" id="IPR039538">
    <property type="entry name" value="BetI_C"/>
</dbReference>
<dbReference type="InterPro" id="IPR023772">
    <property type="entry name" value="DNA-bd_HTH_TetR-type_CS"/>
</dbReference>
<name>A0AA52H988_9PROT</name>
<dbReference type="InterPro" id="IPR050109">
    <property type="entry name" value="HTH-type_TetR-like_transc_reg"/>
</dbReference>
<keyword evidence="3 5" id="KW-0238">DNA-binding</keyword>
<gene>
    <name evidence="7" type="ORF">QGN29_00955</name>
</gene>
<evidence type="ECO:0000256" key="3">
    <source>
        <dbReference type="ARBA" id="ARBA00023125"/>
    </source>
</evidence>
<dbReference type="Gene3D" id="1.10.357.10">
    <property type="entry name" value="Tetracycline Repressor, domain 2"/>
    <property type="match status" value="1"/>
</dbReference>
<dbReference type="PANTHER" id="PTHR30055:SF228">
    <property type="entry name" value="TRANSCRIPTIONAL REGULATOR-RELATED"/>
    <property type="match status" value="1"/>
</dbReference>
<dbReference type="PROSITE" id="PS01081">
    <property type="entry name" value="HTH_TETR_1"/>
    <property type="match status" value="1"/>
</dbReference>
<dbReference type="SUPFAM" id="SSF46689">
    <property type="entry name" value="Homeodomain-like"/>
    <property type="match status" value="1"/>
</dbReference>
<dbReference type="SUPFAM" id="SSF48498">
    <property type="entry name" value="Tetracyclin repressor-like, C-terminal domain"/>
    <property type="match status" value="1"/>
</dbReference>
<dbReference type="PANTHER" id="PTHR30055">
    <property type="entry name" value="HTH-TYPE TRANSCRIPTIONAL REGULATOR RUTR"/>
    <property type="match status" value="1"/>
</dbReference>
<sequence>MSEDNKARIRRRASKGYRRRQLIEATITCIAKKGLNDTTLSDVATLAGLSQGLINLHFETKDNLLRETLLYIQDEYECAWREALEKSVNEPAQRLAALIRADYLPHIMSRDKMAVWFGFWGEVKARPTYQKICREKMEERTALLVSLIEDLIVKGEYENMEAKGIADTLTALADGLWLNVLIGTQKNRTDAEQVMLNYIGQLFVRHRAAFSIKKRGAEAPL</sequence>
<reference evidence="7" key="1">
    <citation type="submission" date="2023-04" db="EMBL/GenBank/DDBJ databases">
        <title>Complete genome sequence of Temperatibacter marinus.</title>
        <authorList>
            <person name="Rong J.-C."/>
            <person name="Yi M.-L."/>
            <person name="Zhao Q."/>
        </authorList>
    </citation>
    <scope>NUCLEOTIDE SEQUENCE</scope>
    <source>
        <strain evidence="7">NBRC 110045</strain>
    </source>
</reference>
<evidence type="ECO:0000256" key="2">
    <source>
        <dbReference type="ARBA" id="ARBA00023015"/>
    </source>
</evidence>
<dbReference type="InterPro" id="IPR009057">
    <property type="entry name" value="Homeodomain-like_sf"/>
</dbReference>
<feature type="DNA-binding region" description="H-T-H motif" evidence="5">
    <location>
        <begin position="39"/>
        <end position="58"/>
    </location>
</feature>
<evidence type="ECO:0000259" key="6">
    <source>
        <dbReference type="PROSITE" id="PS50977"/>
    </source>
</evidence>
<organism evidence="7 8">
    <name type="scientific">Temperatibacter marinus</name>
    <dbReference type="NCBI Taxonomy" id="1456591"/>
    <lineage>
        <taxon>Bacteria</taxon>
        <taxon>Pseudomonadati</taxon>
        <taxon>Pseudomonadota</taxon>
        <taxon>Alphaproteobacteria</taxon>
        <taxon>Kordiimonadales</taxon>
        <taxon>Temperatibacteraceae</taxon>
        <taxon>Temperatibacter</taxon>
    </lineage>
</organism>
<dbReference type="GO" id="GO:0003700">
    <property type="term" value="F:DNA-binding transcription factor activity"/>
    <property type="evidence" value="ECO:0007669"/>
    <property type="project" value="TreeGrafter"/>
</dbReference>
<proteinExistence type="predicted"/>
<dbReference type="EMBL" id="CP123872">
    <property type="protein sequence ID" value="WND02931.1"/>
    <property type="molecule type" value="Genomic_DNA"/>
</dbReference>
<accession>A0AA52H988</accession>
<dbReference type="GO" id="GO:0000976">
    <property type="term" value="F:transcription cis-regulatory region binding"/>
    <property type="evidence" value="ECO:0007669"/>
    <property type="project" value="TreeGrafter"/>
</dbReference>
<dbReference type="PROSITE" id="PS50977">
    <property type="entry name" value="HTH_TETR_2"/>
    <property type="match status" value="1"/>
</dbReference>
<evidence type="ECO:0000256" key="4">
    <source>
        <dbReference type="ARBA" id="ARBA00023163"/>
    </source>
</evidence>
<keyword evidence="4" id="KW-0804">Transcription</keyword>
<evidence type="ECO:0000256" key="5">
    <source>
        <dbReference type="PROSITE-ProRule" id="PRU00335"/>
    </source>
</evidence>
<dbReference type="KEGG" id="tmk:QGN29_00955"/>
<evidence type="ECO:0000313" key="8">
    <source>
        <dbReference type="Proteomes" id="UP001268683"/>
    </source>
</evidence>
<keyword evidence="1" id="KW-0678">Repressor</keyword>
<evidence type="ECO:0000313" key="7">
    <source>
        <dbReference type="EMBL" id="WND02931.1"/>
    </source>
</evidence>
<evidence type="ECO:0000256" key="1">
    <source>
        <dbReference type="ARBA" id="ARBA00022491"/>
    </source>
</evidence>
<protein>
    <submittedName>
        <fullName evidence="7">TetR family transcriptional regulator C-terminal domain-containing protein</fullName>
    </submittedName>
</protein>
<keyword evidence="8" id="KW-1185">Reference proteome</keyword>
<dbReference type="Pfam" id="PF13977">
    <property type="entry name" value="TetR_C_6"/>
    <property type="match status" value="1"/>
</dbReference>
<dbReference type="AlphaFoldDB" id="A0AA52H988"/>
<keyword evidence="2" id="KW-0805">Transcription regulation</keyword>
<dbReference type="InterPro" id="IPR036271">
    <property type="entry name" value="Tet_transcr_reg_TetR-rel_C_sf"/>
</dbReference>
<dbReference type="Proteomes" id="UP001268683">
    <property type="component" value="Chromosome"/>
</dbReference>
<dbReference type="RefSeq" id="WP_310798771.1">
    <property type="nucleotide sequence ID" value="NZ_CP123872.1"/>
</dbReference>
<feature type="domain" description="HTH tetR-type" evidence="6">
    <location>
        <begin position="16"/>
        <end position="76"/>
    </location>
</feature>
<dbReference type="InterPro" id="IPR001647">
    <property type="entry name" value="HTH_TetR"/>
</dbReference>